<dbReference type="InterPro" id="IPR050570">
    <property type="entry name" value="Cell_wall_metabolism_enzyme"/>
</dbReference>
<dbReference type="SUPFAM" id="SSF51261">
    <property type="entry name" value="Duplicated hybrid motif"/>
    <property type="match status" value="1"/>
</dbReference>
<feature type="non-terminal residue" evidence="3">
    <location>
        <position position="1"/>
    </location>
</feature>
<accession>A0A2W2EW35</accession>
<dbReference type="PANTHER" id="PTHR21666:SF289">
    <property type="entry name" value="L-ALA--D-GLU ENDOPEPTIDASE"/>
    <property type="match status" value="1"/>
</dbReference>
<dbReference type="RefSeq" id="WP_146607936.1">
    <property type="nucleotide sequence ID" value="NZ_POUA01000726.1"/>
</dbReference>
<feature type="domain" description="M23ase beta-sheet core" evidence="2">
    <location>
        <begin position="23"/>
        <end position="123"/>
    </location>
</feature>
<sequence length="169" mass="17755">WPVTGRPRILRHFAPPAQPWLAGHRGVDLQAAPGDMIRSPGPGTVGFAGPVGGRGVVTVLHEGGLRSTYLPVRARVRRGQTVTAGDVLGVIEESGESSTGGPAHCPVSCLHWGLRSGTDYLDPLLLMGLAPVRLLPLWPPPSSSSWMRLPVGAPEPVYGHMGVDLSGVE</sequence>
<dbReference type="Proteomes" id="UP000248544">
    <property type="component" value="Unassembled WGS sequence"/>
</dbReference>
<gene>
    <name evidence="3" type="ORF">C1I98_38890</name>
</gene>
<proteinExistence type="predicted"/>
<name>A0A2W2EW35_9ACTN</name>
<dbReference type="InterPro" id="IPR016047">
    <property type="entry name" value="M23ase_b-sheet_dom"/>
</dbReference>
<dbReference type="InterPro" id="IPR011055">
    <property type="entry name" value="Dup_hybrid_motif"/>
</dbReference>
<organism evidence="3 4">
    <name type="scientific">Spongiactinospora gelatinilytica</name>
    <dbReference type="NCBI Taxonomy" id="2666298"/>
    <lineage>
        <taxon>Bacteria</taxon>
        <taxon>Bacillati</taxon>
        <taxon>Actinomycetota</taxon>
        <taxon>Actinomycetes</taxon>
        <taxon>Streptosporangiales</taxon>
        <taxon>Streptosporangiaceae</taxon>
        <taxon>Spongiactinospora</taxon>
    </lineage>
</organism>
<dbReference type="Pfam" id="PF01551">
    <property type="entry name" value="Peptidase_M23"/>
    <property type="match status" value="1"/>
</dbReference>
<evidence type="ECO:0000313" key="4">
    <source>
        <dbReference type="Proteomes" id="UP000248544"/>
    </source>
</evidence>
<reference evidence="3 4" key="1">
    <citation type="submission" date="2018-01" db="EMBL/GenBank/DDBJ databases">
        <title>Draft genome sequence of Sphaerisporangium sp. 7K107.</title>
        <authorList>
            <person name="Sahin N."/>
            <person name="Saygin H."/>
            <person name="Ay H."/>
        </authorList>
    </citation>
    <scope>NUCLEOTIDE SEQUENCE [LARGE SCALE GENOMIC DNA]</scope>
    <source>
        <strain evidence="3 4">7K107</strain>
    </source>
</reference>
<evidence type="ECO:0000313" key="3">
    <source>
        <dbReference type="EMBL" id="PZG16678.1"/>
    </source>
</evidence>
<comment type="caution">
    <text evidence="3">The sequence shown here is derived from an EMBL/GenBank/DDBJ whole genome shotgun (WGS) entry which is preliminary data.</text>
</comment>
<dbReference type="PANTHER" id="PTHR21666">
    <property type="entry name" value="PEPTIDASE-RELATED"/>
    <property type="match status" value="1"/>
</dbReference>
<evidence type="ECO:0000256" key="1">
    <source>
        <dbReference type="ARBA" id="ARBA00022729"/>
    </source>
</evidence>
<evidence type="ECO:0000259" key="2">
    <source>
        <dbReference type="Pfam" id="PF01551"/>
    </source>
</evidence>
<keyword evidence="1" id="KW-0732">Signal</keyword>
<dbReference type="CDD" id="cd12797">
    <property type="entry name" value="M23_peptidase"/>
    <property type="match status" value="1"/>
</dbReference>
<dbReference type="AlphaFoldDB" id="A0A2W2EW35"/>
<keyword evidence="4" id="KW-1185">Reference proteome</keyword>
<protein>
    <submittedName>
        <fullName evidence="3">M23 family peptidase</fullName>
    </submittedName>
</protein>
<dbReference type="Gene3D" id="2.70.70.10">
    <property type="entry name" value="Glucose Permease (Domain IIA)"/>
    <property type="match status" value="1"/>
</dbReference>
<dbReference type="EMBL" id="POUA01000726">
    <property type="protein sequence ID" value="PZG16678.1"/>
    <property type="molecule type" value="Genomic_DNA"/>
</dbReference>
<dbReference type="GO" id="GO:0004222">
    <property type="term" value="F:metalloendopeptidase activity"/>
    <property type="evidence" value="ECO:0007669"/>
    <property type="project" value="TreeGrafter"/>
</dbReference>